<organism evidence="1 2">
    <name type="scientific">Crenobacter oryzisoli</name>
    <dbReference type="NCBI Taxonomy" id="3056844"/>
    <lineage>
        <taxon>Bacteria</taxon>
        <taxon>Pseudomonadati</taxon>
        <taxon>Pseudomonadota</taxon>
        <taxon>Betaproteobacteria</taxon>
        <taxon>Neisseriales</taxon>
        <taxon>Neisseriaceae</taxon>
        <taxon>Crenobacter</taxon>
    </lineage>
</organism>
<name>A0ABT7XHV8_9NEIS</name>
<dbReference type="EMBL" id="JAUEDK010000001">
    <property type="protein sequence ID" value="MDN0073387.1"/>
    <property type="molecule type" value="Genomic_DNA"/>
</dbReference>
<protein>
    <submittedName>
        <fullName evidence="1">DUF2946 family protein</fullName>
    </submittedName>
</protein>
<comment type="caution">
    <text evidence="1">The sequence shown here is derived from an EMBL/GenBank/DDBJ whole genome shotgun (WGS) entry which is preliminary data.</text>
</comment>
<dbReference type="InterPro" id="IPR021332">
    <property type="entry name" value="DUF2944"/>
</dbReference>
<reference evidence="1" key="1">
    <citation type="submission" date="2023-06" db="EMBL/GenBank/DDBJ databases">
        <authorList>
            <person name="Zhang S."/>
        </authorList>
    </citation>
    <scope>NUCLEOTIDE SEQUENCE</scope>
    <source>
        <strain evidence="1">SG2303</strain>
    </source>
</reference>
<dbReference type="Pfam" id="PF11161">
    <property type="entry name" value="DUF2944"/>
    <property type="match status" value="1"/>
</dbReference>
<evidence type="ECO:0000313" key="2">
    <source>
        <dbReference type="Proteomes" id="UP001168540"/>
    </source>
</evidence>
<accession>A0ABT7XHV8</accession>
<sequence length="197" mass="21396">MDAMVLAAMAKWPNVPAVYGWLRLDARGQWWLDGTRVEHAGLLDFLQRNYARDGLGRYYVQNGPQKVYVELDAAPFVARHAPVGWSLTPPCEEAVPRAAFLSDDGDLYLEMAGELARLDDRDWATLAECLVDEQGRPAGEAALADFQAGRGALALQLPEGDLALERTELEALIARYGIDCTPQPPDGACVPTPGAGC</sequence>
<gene>
    <name evidence="1" type="ORF">QU481_00545</name>
</gene>
<proteinExistence type="predicted"/>
<dbReference type="RefSeq" id="WP_289827907.1">
    <property type="nucleotide sequence ID" value="NZ_JAUEDK010000001.1"/>
</dbReference>
<evidence type="ECO:0000313" key="1">
    <source>
        <dbReference type="EMBL" id="MDN0073387.1"/>
    </source>
</evidence>
<keyword evidence="2" id="KW-1185">Reference proteome</keyword>
<dbReference type="Proteomes" id="UP001168540">
    <property type="component" value="Unassembled WGS sequence"/>
</dbReference>